<dbReference type="EMBL" id="CYZE01000018">
    <property type="protein sequence ID" value="CUP11135.1"/>
    <property type="molecule type" value="Genomic_DNA"/>
</dbReference>
<feature type="signal peptide" evidence="1">
    <location>
        <begin position="1"/>
        <end position="26"/>
    </location>
</feature>
<name>A0A174KNG0_9FIRM</name>
<evidence type="ECO:0000313" key="2">
    <source>
        <dbReference type="EMBL" id="CUP11135.1"/>
    </source>
</evidence>
<feature type="chain" id="PRO_5042333067" evidence="1">
    <location>
        <begin position="27"/>
        <end position="398"/>
    </location>
</feature>
<reference evidence="3 5" key="2">
    <citation type="submission" date="2018-08" db="EMBL/GenBank/DDBJ databases">
        <title>A genome reference for cultivated species of the human gut microbiota.</title>
        <authorList>
            <person name="Zou Y."/>
            <person name="Xue W."/>
            <person name="Luo G."/>
        </authorList>
    </citation>
    <scope>NUCLEOTIDE SEQUENCE [LARGE SCALE GENOMIC DNA]</scope>
    <source>
        <strain evidence="3 5">TF05-11AC</strain>
    </source>
</reference>
<evidence type="ECO:0000313" key="3">
    <source>
        <dbReference type="EMBL" id="RGM00473.1"/>
    </source>
</evidence>
<dbReference type="EMBL" id="QSSQ01000026">
    <property type="protein sequence ID" value="RGM00473.1"/>
    <property type="molecule type" value="Genomic_DNA"/>
</dbReference>
<organism evidence="2 4">
    <name type="scientific">Hungatella hathewayi</name>
    <dbReference type="NCBI Taxonomy" id="154046"/>
    <lineage>
        <taxon>Bacteria</taxon>
        <taxon>Bacillati</taxon>
        <taxon>Bacillota</taxon>
        <taxon>Clostridia</taxon>
        <taxon>Lachnospirales</taxon>
        <taxon>Lachnospiraceae</taxon>
        <taxon>Hungatella</taxon>
    </lineage>
</organism>
<reference evidence="2 4" key="1">
    <citation type="submission" date="2015-09" db="EMBL/GenBank/DDBJ databases">
        <authorList>
            <consortium name="Pathogen Informatics"/>
        </authorList>
    </citation>
    <scope>NUCLEOTIDE SEQUENCE [LARGE SCALE GENOMIC DNA]</scope>
    <source>
        <strain evidence="2 4">2789STDY5608850</strain>
    </source>
</reference>
<protein>
    <submittedName>
        <fullName evidence="3">ABC transporter substrate-binding protein</fullName>
    </submittedName>
    <submittedName>
        <fullName evidence="2">ABC transporter, substrate-binding protein, aliphatic sulfonates family</fullName>
    </submittedName>
</protein>
<dbReference type="SUPFAM" id="SSF53850">
    <property type="entry name" value="Periplasmic binding protein-like II"/>
    <property type="match status" value="1"/>
</dbReference>
<dbReference type="Proteomes" id="UP000261257">
    <property type="component" value="Unassembled WGS sequence"/>
</dbReference>
<sequence>MRRRLQKCFCLLLSLLLVLGTLTACSQSAEKTDNNTVTGNSGKEETGKEEAGIYDGIEPLETETELNFGYLTGSHHGMIIYMIDKMGGYEKAGIRANIETFGNGPVMVEAMASDSWDCGTIGLGGVLTGVISQDMVVIGAAARDYDSLRIFAKNDSDVVSAGNTLKDFPDIYGTADTWKGKEILIPTGSTLHYVLSTGLSKFGLSDTDVAMTHMDVPGINTALRANKGEIGALWGSFTYADEMKENYTVVMSANDLGIELPTVMCANPRSYEDPAKYKAIKKWMELYFATVDWIYSSEEHFDKAVEMFTEINEEAGATGTLEENRTVLENNRHYSLSDNVKLFNEKTEDGSMLLIEAMHNDPLLFYIKNGSYQKGDDTKLLGGYFKADIINEIAAMKE</sequence>
<evidence type="ECO:0000256" key="1">
    <source>
        <dbReference type="SAM" id="SignalP"/>
    </source>
</evidence>
<dbReference type="PANTHER" id="PTHR30024">
    <property type="entry name" value="ALIPHATIC SULFONATES-BINDING PROTEIN-RELATED"/>
    <property type="match status" value="1"/>
</dbReference>
<dbReference type="Proteomes" id="UP000095651">
    <property type="component" value="Unassembled WGS sequence"/>
</dbReference>
<gene>
    <name evidence="2" type="primary">ssuA_4</name>
    <name evidence="3" type="ORF">DXC39_21145</name>
    <name evidence="2" type="ORF">ERS852407_05004</name>
</gene>
<dbReference type="AlphaFoldDB" id="A0A174KNG0"/>
<accession>A0A174KNG0</accession>
<keyword evidence="1" id="KW-0732">Signal</keyword>
<dbReference type="RefSeq" id="WP_055659296.1">
    <property type="nucleotide sequence ID" value="NZ_CABIXC010000018.1"/>
</dbReference>
<dbReference type="PROSITE" id="PS51257">
    <property type="entry name" value="PROKAR_LIPOPROTEIN"/>
    <property type="match status" value="1"/>
</dbReference>
<evidence type="ECO:0000313" key="5">
    <source>
        <dbReference type="Proteomes" id="UP000261257"/>
    </source>
</evidence>
<dbReference type="Gene3D" id="3.40.190.10">
    <property type="entry name" value="Periplasmic binding protein-like II"/>
    <property type="match status" value="2"/>
</dbReference>
<evidence type="ECO:0000313" key="4">
    <source>
        <dbReference type="Proteomes" id="UP000095651"/>
    </source>
</evidence>
<proteinExistence type="predicted"/>